<sequence length="77" mass="8443">MGPGEHFGRYWVAGLVFAIITGTVNTLTSITGNYSSGLRPEWFAGVVTGAVGILLFILVPWIYGRLIEVIYLKLIKD</sequence>
<keyword evidence="1" id="KW-1133">Transmembrane helix</keyword>
<proteinExistence type="predicted"/>
<dbReference type="AlphaFoldDB" id="A0A9E7UMK3"/>
<dbReference type="GeneID" id="58978720"/>
<reference evidence="2" key="1">
    <citation type="submission" date="2022-09" db="EMBL/GenBank/DDBJ databases">
        <title>Characterization of three MwoI isoschizomers from sequenced genome and metagenomes.</title>
        <authorList>
            <person name="Fomenkov A."/>
            <person name="Xu S.Y."/>
            <person name="Roberts R.J."/>
        </authorList>
    </citation>
    <scope>NUCLEOTIDE SEQUENCE</scope>
    <source>
        <strain evidence="2">DSM 2970</strain>
    </source>
</reference>
<evidence type="ECO:0000313" key="2">
    <source>
        <dbReference type="EMBL" id="UXH31012.1"/>
    </source>
</evidence>
<organism evidence="2">
    <name type="scientific">Methanothermobacter wolfeii</name>
    <name type="common">Methanobacterium wolfei</name>
    <dbReference type="NCBI Taxonomy" id="145261"/>
    <lineage>
        <taxon>Archaea</taxon>
        <taxon>Methanobacteriati</taxon>
        <taxon>Methanobacteriota</taxon>
        <taxon>Methanomada group</taxon>
        <taxon>Methanobacteria</taxon>
        <taxon>Methanobacteriales</taxon>
        <taxon>Methanobacteriaceae</taxon>
        <taxon>Methanothermobacter</taxon>
    </lineage>
</organism>
<dbReference type="EMBL" id="CP104550">
    <property type="protein sequence ID" value="UXH31012.1"/>
    <property type="molecule type" value="Genomic_DNA"/>
</dbReference>
<name>A0A9E7UMK3_METWO</name>
<accession>A0A9E7UMK3</accession>
<keyword evidence="1" id="KW-0472">Membrane</keyword>
<feature type="transmembrane region" description="Helical" evidence="1">
    <location>
        <begin position="42"/>
        <end position="63"/>
    </location>
</feature>
<keyword evidence="1" id="KW-0812">Transmembrane</keyword>
<evidence type="ECO:0000256" key="1">
    <source>
        <dbReference type="SAM" id="Phobius"/>
    </source>
</evidence>
<gene>
    <name evidence="2" type="ORF">N5910_05545</name>
</gene>
<dbReference type="RefSeq" id="WP_191216020.1">
    <property type="nucleotide sequence ID" value="NZ_CP104550.1"/>
</dbReference>
<dbReference type="Proteomes" id="UP001065373">
    <property type="component" value="Chromosome"/>
</dbReference>
<feature type="transmembrane region" description="Helical" evidence="1">
    <location>
        <begin position="12"/>
        <end position="30"/>
    </location>
</feature>
<protein>
    <submittedName>
        <fullName evidence="2">Uncharacterized protein</fullName>
    </submittedName>
</protein>